<dbReference type="Proteomes" id="UP000283458">
    <property type="component" value="Unassembled WGS sequence"/>
</dbReference>
<evidence type="ECO:0000313" key="2">
    <source>
        <dbReference type="Proteomes" id="UP000283458"/>
    </source>
</evidence>
<dbReference type="AlphaFoldDB" id="A0A418W4F2"/>
<comment type="caution">
    <text evidence="1">The sequence shown here is derived from an EMBL/GenBank/DDBJ whole genome shotgun (WGS) entry which is preliminary data.</text>
</comment>
<dbReference type="EMBL" id="QYUL01000001">
    <property type="protein sequence ID" value="RJF84879.1"/>
    <property type="molecule type" value="Genomic_DNA"/>
</dbReference>
<reference evidence="1 2" key="1">
    <citation type="submission" date="2018-09" db="EMBL/GenBank/DDBJ databases">
        <authorList>
            <person name="Zhu H."/>
        </authorList>
    </citation>
    <scope>NUCLEOTIDE SEQUENCE [LARGE SCALE GENOMIC DNA]</scope>
    <source>
        <strain evidence="1 2">K2W22B-5</strain>
    </source>
</reference>
<accession>A0A418W4F2</accession>
<keyword evidence="2" id="KW-1185">Reference proteome</keyword>
<proteinExistence type="predicted"/>
<organism evidence="1 2">
    <name type="scientific">Azospirillum cavernae</name>
    <dbReference type="NCBI Taxonomy" id="2320860"/>
    <lineage>
        <taxon>Bacteria</taxon>
        <taxon>Pseudomonadati</taxon>
        <taxon>Pseudomonadota</taxon>
        <taxon>Alphaproteobacteria</taxon>
        <taxon>Rhodospirillales</taxon>
        <taxon>Azospirillaceae</taxon>
        <taxon>Azospirillum</taxon>
    </lineage>
</organism>
<dbReference type="OrthoDB" id="7301441at2"/>
<evidence type="ECO:0000313" key="1">
    <source>
        <dbReference type="EMBL" id="RJF84879.1"/>
    </source>
</evidence>
<dbReference type="RefSeq" id="WP_119830512.1">
    <property type="nucleotide sequence ID" value="NZ_QYUL01000001.1"/>
</dbReference>
<protein>
    <submittedName>
        <fullName evidence="1">Uncharacterized protein</fullName>
    </submittedName>
</protein>
<sequence length="285" mass="31887">MSVDRSALCRILDRNLALEGYLRGDGWIHLDDVLLPTVIEDVARWTASGVATLDIVTPARDPVTALMVSGTTLRRDAEVRITYAANDACTVLAPGAPTPEWRRILGRSWRTSGLRWTARNLWSGRPTARDLAGYAIPVLDLPTRCRPLVTRVEIDNKGAPFDLGHLFLAEATVPEWGFDWGREIVPEIQSKLDRTPGGGRIVAYRRPMRVQTLAFEDLTEDEAAQFQDLSARLDLVGPVAVIPEPTKTRHLWREAFVGFLREAVARRQVQPSMWRASLKIEEMVG</sequence>
<gene>
    <name evidence="1" type="ORF">D3877_10405</name>
</gene>
<name>A0A418W4F2_9PROT</name>